<keyword evidence="3" id="KW-1185">Reference proteome</keyword>
<evidence type="ECO:0000313" key="2">
    <source>
        <dbReference type="EMBL" id="KAK7690372.1"/>
    </source>
</evidence>
<evidence type="ECO:0000256" key="1">
    <source>
        <dbReference type="ARBA" id="ARBA00023604"/>
    </source>
</evidence>
<dbReference type="InterPro" id="IPR044053">
    <property type="entry name" value="AsaB-like"/>
</dbReference>
<gene>
    <name evidence="2" type="ORF">QCA50_007029</name>
</gene>
<dbReference type="NCBIfam" id="NF041278">
    <property type="entry name" value="CmcJ_NvfI_EfuI"/>
    <property type="match status" value="1"/>
</dbReference>
<organism evidence="2 3">
    <name type="scientific">Cerrena zonata</name>
    <dbReference type="NCBI Taxonomy" id="2478898"/>
    <lineage>
        <taxon>Eukaryota</taxon>
        <taxon>Fungi</taxon>
        <taxon>Dikarya</taxon>
        <taxon>Basidiomycota</taxon>
        <taxon>Agaricomycotina</taxon>
        <taxon>Agaricomycetes</taxon>
        <taxon>Polyporales</taxon>
        <taxon>Cerrenaceae</taxon>
        <taxon>Cerrena</taxon>
    </lineage>
</organism>
<name>A0AAW0GKD4_9APHY</name>
<protein>
    <recommendedName>
        <fullName evidence="4">Methyltransferase</fullName>
    </recommendedName>
</protein>
<dbReference type="Proteomes" id="UP001385951">
    <property type="component" value="Unassembled WGS sequence"/>
</dbReference>
<evidence type="ECO:0000313" key="3">
    <source>
        <dbReference type="Proteomes" id="UP001385951"/>
    </source>
</evidence>
<dbReference type="PANTHER" id="PTHR34598">
    <property type="entry name" value="BLL6449 PROTEIN"/>
    <property type="match status" value="1"/>
</dbReference>
<comment type="caution">
    <text evidence="2">The sequence shown here is derived from an EMBL/GenBank/DDBJ whole genome shotgun (WGS) entry which is preliminary data.</text>
</comment>
<sequence length="283" mass="32635">MATAAVLSPHDVPTTLNYYAPIGDEAPYQYVYDPPKDRPSTNIGADPHPVVVHDVRGQESEYTLDKNGFQFVKHESAEKEFIDDDKIEKEYYKEVEELLKKEVGAKRVFIFDHTIRRKAVPDSPEERKPGRVIRGPVERVHIDQTYDASVARVHRHLGDDATRLLQGRVRIINVWRPIGHPVYHKPLAVSDWNHLDKEHDLVPVRFIYPDRVGGTFSVKYNPNHKWHYLSNQTPEEVTLIKCYDSEEDRARLTPHSAFPDATSPKDAPQRESIEIRALVFDTE</sequence>
<dbReference type="EMBL" id="JASBNA010000007">
    <property type="protein sequence ID" value="KAK7690372.1"/>
    <property type="molecule type" value="Genomic_DNA"/>
</dbReference>
<comment type="similarity">
    <text evidence="1">Belongs to the asaB hydroxylase/desaturase family.</text>
</comment>
<dbReference type="AlphaFoldDB" id="A0AAW0GKD4"/>
<reference evidence="2 3" key="1">
    <citation type="submission" date="2022-09" db="EMBL/GenBank/DDBJ databases">
        <authorList>
            <person name="Palmer J.M."/>
        </authorList>
    </citation>
    <scope>NUCLEOTIDE SEQUENCE [LARGE SCALE GENOMIC DNA]</scope>
    <source>
        <strain evidence="2 3">DSM 7382</strain>
    </source>
</reference>
<evidence type="ECO:0008006" key="4">
    <source>
        <dbReference type="Google" id="ProtNLM"/>
    </source>
</evidence>
<proteinExistence type="inferred from homology"/>
<dbReference type="PANTHER" id="PTHR34598:SF3">
    <property type="entry name" value="OXIDOREDUCTASE AN1597"/>
    <property type="match status" value="1"/>
</dbReference>
<accession>A0AAW0GKD4</accession>
<dbReference type="GO" id="GO:0016491">
    <property type="term" value="F:oxidoreductase activity"/>
    <property type="evidence" value="ECO:0007669"/>
    <property type="project" value="InterPro"/>
</dbReference>